<dbReference type="GO" id="GO:0005737">
    <property type="term" value="C:cytoplasm"/>
    <property type="evidence" value="ECO:0007669"/>
    <property type="project" value="TreeGrafter"/>
</dbReference>
<organism evidence="6 7">
    <name type="scientific">Selenomonas ruminantium</name>
    <dbReference type="NCBI Taxonomy" id="971"/>
    <lineage>
        <taxon>Bacteria</taxon>
        <taxon>Bacillati</taxon>
        <taxon>Bacillota</taxon>
        <taxon>Negativicutes</taxon>
        <taxon>Selenomonadales</taxon>
        <taxon>Selenomonadaceae</taxon>
        <taxon>Selenomonas</taxon>
    </lineage>
</organism>
<evidence type="ECO:0000256" key="1">
    <source>
        <dbReference type="ARBA" id="ARBA00001911"/>
    </source>
</evidence>
<evidence type="ECO:0000256" key="4">
    <source>
        <dbReference type="ARBA" id="ARBA00023239"/>
    </source>
</evidence>
<name>A0A927WK63_SELRU</name>
<accession>A0A927WK63</accession>
<keyword evidence="2" id="KW-0210">Decarboxylase</keyword>
<dbReference type="InterPro" id="IPR044516">
    <property type="entry name" value="UXS-like"/>
</dbReference>
<protein>
    <submittedName>
        <fullName evidence="6">NAD-dependent epimerase/dehydratase family protein</fullName>
    </submittedName>
</protein>
<evidence type="ECO:0000256" key="2">
    <source>
        <dbReference type="ARBA" id="ARBA00022793"/>
    </source>
</evidence>
<evidence type="ECO:0000313" key="6">
    <source>
        <dbReference type="EMBL" id="MBE6085489.1"/>
    </source>
</evidence>
<evidence type="ECO:0000259" key="5">
    <source>
        <dbReference type="Pfam" id="PF01370"/>
    </source>
</evidence>
<reference evidence="6" key="1">
    <citation type="submission" date="2019-04" db="EMBL/GenBank/DDBJ databases">
        <title>Evolution of Biomass-Degrading Anaerobic Consortia Revealed by Metagenomics.</title>
        <authorList>
            <person name="Peng X."/>
        </authorList>
    </citation>
    <scope>NUCLEOTIDE SEQUENCE</scope>
    <source>
        <strain evidence="6">SIG242</strain>
    </source>
</reference>
<dbReference type="GO" id="GO:0042732">
    <property type="term" value="P:D-xylose metabolic process"/>
    <property type="evidence" value="ECO:0007669"/>
    <property type="project" value="InterPro"/>
</dbReference>
<dbReference type="GO" id="GO:0070403">
    <property type="term" value="F:NAD+ binding"/>
    <property type="evidence" value="ECO:0007669"/>
    <property type="project" value="InterPro"/>
</dbReference>
<comment type="caution">
    <text evidence="6">The sequence shown here is derived from an EMBL/GenBank/DDBJ whole genome shotgun (WGS) entry which is preliminary data.</text>
</comment>
<dbReference type="InterPro" id="IPR036291">
    <property type="entry name" value="NAD(P)-bd_dom_sf"/>
</dbReference>
<dbReference type="AlphaFoldDB" id="A0A927WK63"/>
<dbReference type="Proteomes" id="UP000772151">
    <property type="component" value="Unassembled WGS sequence"/>
</dbReference>
<keyword evidence="3" id="KW-0520">NAD</keyword>
<keyword evidence="4" id="KW-0456">Lyase</keyword>
<sequence>MKLYNNEQWVADIDEVISVVPELNELMGCKVMITGSTGLICSAVVDVLARWNATHVEKIGIIATGRNETGVSSRFSYLINEPWFEVMAYDAVFPVLPKDFSCNYIIHGGGNASPNKIVSEPVETMMGNFLGTQCLLEYAREYSLKRLLYISSSEVYGHSEGGKPFKIYDYGYVDLLQPRSSYALGKRAAETLCVSYGAEWGVDSVIVRPGHIYGPTARESDNRVSSVWAYAAARGEDIVMKSNGAQIRSYCYVLDCVTAILKVLLRGKSMNAYNISNPDAVISIKQLAELLTQVGDCSLRIELPSETDKKGFNPMLNSSLDASELMALGWRGRFDAPKGISHTVDILRSILSTRNV</sequence>
<dbReference type="PANTHER" id="PTHR43078:SF6">
    <property type="entry name" value="UDP-GLUCURONIC ACID DECARBOXYLASE 1"/>
    <property type="match status" value="1"/>
</dbReference>
<dbReference type="PANTHER" id="PTHR43078">
    <property type="entry name" value="UDP-GLUCURONIC ACID DECARBOXYLASE-RELATED"/>
    <property type="match status" value="1"/>
</dbReference>
<dbReference type="InterPro" id="IPR001509">
    <property type="entry name" value="Epimerase_deHydtase"/>
</dbReference>
<proteinExistence type="predicted"/>
<gene>
    <name evidence="6" type="ORF">E7203_08590</name>
</gene>
<feature type="domain" description="NAD-dependent epimerase/dehydratase" evidence="5">
    <location>
        <begin position="31"/>
        <end position="275"/>
    </location>
</feature>
<dbReference type="SUPFAM" id="SSF51735">
    <property type="entry name" value="NAD(P)-binding Rossmann-fold domains"/>
    <property type="match status" value="1"/>
</dbReference>
<dbReference type="Pfam" id="PF01370">
    <property type="entry name" value="Epimerase"/>
    <property type="match status" value="1"/>
</dbReference>
<evidence type="ECO:0000313" key="7">
    <source>
        <dbReference type="Proteomes" id="UP000772151"/>
    </source>
</evidence>
<evidence type="ECO:0000256" key="3">
    <source>
        <dbReference type="ARBA" id="ARBA00023027"/>
    </source>
</evidence>
<comment type="cofactor">
    <cofactor evidence="1">
        <name>NAD(+)</name>
        <dbReference type="ChEBI" id="CHEBI:57540"/>
    </cofactor>
</comment>
<dbReference type="RefSeq" id="WP_303669589.1">
    <property type="nucleotide sequence ID" value="NZ_SVCA01000007.1"/>
</dbReference>
<dbReference type="GO" id="GO:0048040">
    <property type="term" value="F:UDP-glucuronate decarboxylase activity"/>
    <property type="evidence" value="ECO:0007669"/>
    <property type="project" value="TreeGrafter"/>
</dbReference>
<dbReference type="EMBL" id="SVCA01000007">
    <property type="protein sequence ID" value="MBE6085489.1"/>
    <property type="molecule type" value="Genomic_DNA"/>
</dbReference>
<dbReference type="Gene3D" id="3.40.50.720">
    <property type="entry name" value="NAD(P)-binding Rossmann-like Domain"/>
    <property type="match status" value="1"/>
</dbReference>